<proteinExistence type="predicted"/>
<sequence length="103" mass="12250">MTEVQKLQSERRIYQDLLILKELPYWRKKIQELGDVAIAELLKMSYDAEVRAQVAERELKKLEQNFELDSFEVEFLSRSEIKLTDKVGGTMTFRYEDEKVVCE</sequence>
<evidence type="ECO:0000313" key="1">
    <source>
        <dbReference type="EMBL" id="TDT63391.1"/>
    </source>
</evidence>
<evidence type="ECO:0000313" key="2">
    <source>
        <dbReference type="Proteomes" id="UP000295325"/>
    </source>
</evidence>
<dbReference type="AlphaFoldDB" id="A0A4R7KV70"/>
<keyword evidence="2" id="KW-1185">Reference proteome</keyword>
<dbReference type="Proteomes" id="UP000295325">
    <property type="component" value="Unassembled WGS sequence"/>
</dbReference>
<reference evidence="1 2" key="1">
    <citation type="submission" date="2019-03" db="EMBL/GenBank/DDBJ databases">
        <title>Genomic Encyclopedia of Type Strains, Phase IV (KMG-IV): sequencing the most valuable type-strain genomes for metagenomic binning, comparative biology and taxonomic classification.</title>
        <authorList>
            <person name="Goeker M."/>
        </authorList>
    </citation>
    <scope>NUCLEOTIDE SEQUENCE [LARGE SCALE GENOMIC DNA]</scope>
    <source>
        <strain evidence="1 2">DSM 24455</strain>
    </source>
</reference>
<gene>
    <name evidence="1" type="ORF">EDD71_102153</name>
</gene>
<comment type="caution">
    <text evidence="1">The sequence shown here is derived from an EMBL/GenBank/DDBJ whole genome shotgun (WGS) entry which is preliminary data.</text>
</comment>
<dbReference type="RefSeq" id="WP_133627042.1">
    <property type="nucleotide sequence ID" value="NZ_SOAZ01000002.1"/>
</dbReference>
<dbReference type="EMBL" id="SOAZ01000002">
    <property type="protein sequence ID" value="TDT63391.1"/>
    <property type="molecule type" value="Genomic_DNA"/>
</dbReference>
<protein>
    <submittedName>
        <fullName evidence="1">Uncharacterized protein</fullName>
    </submittedName>
</protein>
<accession>A0A4R7KV70</accession>
<name>A0A4R7KV70_9CLOT</name>
<organism evidence="1 2">
    <name type="scientific">Fonticella tunisiensis</name>
    <dbReference type="NCBI Taxonomy" id="1096341"/>
    <lineage>
        <taxon>Bacteria</taxon>
        <taxon>Bacillati</taxon>
        <taxon>Bacillota</taxon>
        <taxon>Clostridia</taxon>
        <taxon>Eubacteriales</taxon>
        <taxon>Clostridiaceae</taxon>
        <taxon>Fonticella</taxon>
    </lineage>
</organism>